<evidence type="ECO:0000256" key="2">
    <source>
        <dbReference type="SAM" id="Phobius"/>
    </source>
</evidence>
<evidence type="ECO:0008006" key="5">
    <source>
        <dbReference type="Google" id="ProtNLM"/>
    </source>
</evidence>
<feature type="transmembrane region" description="Helical" evidence="2">
    <location>
        <begin position="82"/>
        <end position="103"/>
    </location>
</feature>
<accession>A0ABY2WJ17</accession>
<sequence length="154" mass="18008">MAKLDEITAVLTEELEGFNNTVNKIEQLTKELNSSQLQTNIARIREEVSRLKQDQNDHFRNQRTTIVELVKKVNRAKLTPKWLLGLFCISLTITMVVLGYAIFQINNNELQSREYQKGKNDTMHHIQLFFKAHPGAAKDYKNWLSEETKYQIQK</sequence>
<keyword evidence="4" id="KW-1185">Reference proteome</keyword>
<protein>
    <recommendedName>
        <fullName evidence="5">Mobilization protein</fullName>
    </recommendedName>
</protein>
<dbReference type="RefSeq" id="WP_138836344.1">
    <property type="nucleotide sequence ID" value="NZ_VCNI01000002.1"/>
</dbReference>
<dbReference type="InterPro" id="IPR046617">
    <property type="entry name" value="DUF6730"/>
</dbReference>
<feature type="coiled-coil region" evidence="1">
    <location>
        <begin position="18"/>
        <end position="54"/>
    </location>
</feature>
<name>A0ABY2WJ17_9FLAO</name>
<proteinExistence type="predicted"/>
<comment type="caution">
    <text evidence="3">The sequence shown here is derived from an EMBL/GenBank/DDBJ whole genome shotgun (WGS) entry which is preliminary data.</text>
</comment>
<dbReference type="Pfam" id="PF20503">
    <property type="entry name" value="DUF6730"/>
    <property type="match status" value="1"/>
</dbReference>
<gene>
    <name evidence="3" type="ORF">FGG15_11515</name>
</gene>
<organism evidence="3 4">
    <name type="scientific">Flagellimonas algicola</name>
    <dbReference type="NCBI Taxonomy" id="2583815"/>
    <lineage>
        <taxon>Bacteria</taxon>
        <taxon>Pseudomonadati</taxon>
        <taxon>Bacteroidota</taxon>
        <taxon>Flavobacteriia</taxon>
        <taxon>Flavobacteriales</taxon>
        <taxon>Flavobacteriaceae</taxon>
        <taxon>Flagellimonas</taxon>
    </lineage>
</organism>
<dbReference type="Proteomes" id="UP000751614">
    <property type="component" value="Unassembled WGS sequence"/>
</dbReference>
<evidence type="ECO:0000313" key="4">
    <source>
        <dbReference type="Proteomes" id="UP000751614"/>
    </source>
</evidence>
<keyword evidence="2" id="KW-0812">Transmembrane</keyword>
<reference evidence="3 4" key="1">
    <citation type="submission" date="2019-05" db="EMBL/GenBank/DDBJ databases">
        <title>Flagellimonas sp. AsT0115, sp. nov., isolated from a marine red algae, Asparagopsis taxiformis.</title>
        <authorList>
            <person name="Kim J."/>
            <person name="Jeong S.E."/>
            <person name="Jeon C.O."/>
        </authorList>
    </citation>
    <scope>NUCLEOTIDE SEQUENCE [LARGE SCALE GENOMIC DNA]</scope>
    <source>
        <strain evidence="3 4">AsT0115</strain>
    </source>
</reference>
<evidence type="ECO:0000256" key="1">
    <source>
        <dbReference type="SAM" id="Coils"/>
    </source>
</evidence>
<evidence type="ECO:0000313" key="3">
    <source>
        <dbReference type="EMBL" id="TMU54821.1"/>
    </source>
</evidence>
<dbReference type="EMBL" id="VCNI01000002">
    <property type="protein sequence ID" value="TMU54821.1"/>
    <property type="molecule type" value="Genomic_DNA"/>
</dbReference>
<keyword evidence="2" id="KW-0472">Membrane</keyword>
<keyword evidence="2" id="KW-1133">Transmembrane helix</keyword>
<keyword evidence="1" id="KW-0175">Coiled coil</keyword>